<dbReference type="FunFam" id="2.40.30.70:FF:000003">
    <property type="entry name" value="tRNA (Adenine(37)-N6)-methyltransferase isoform A"/>
    <property type="match status" value="1"/>
</dbReference>
<dbReference type="Gene3D" id="2.40.30.70">
    <property type="entry name" value="YaeB-like"/>
    <property type="match status" value="1"/>
</dbReference>
<evidence type="ECO:0000259" key="3">
    <source>
        <dbReference type="PROSITE" id="PS51668"/>
    </source>
</evidence>
<dbReference type="PANTHER" id="PTHR12818">
    <property type="entry name" value="TRNA (ADENINE(37)-N6)-METHYLTRANSFERASE"/>
    <property type="match status" value="1"/>
</dbReference>
<evidence type="ECO:0000256" key="1">
    <source>
        <dbReference type="ARBA" id="ARBA00022691"/>
    </source>
</evidence>
<accession>A0AAN9XDV9</accession>
<dbReference type="PANTHER" id="PTHR12818:SF0">
    <property type="entry name" value="TRNA (ADENINE(37)-N6)-METHYLTRANSFERASE"/>
    <property type="match status" value="1"/>
</dbReference>
<dbReference type="InterPro" id="IPR040372">
    <property type="entry name" value="YaeB-like"/>
</dbReference>
<dbReference type="InterPro" id="IPR036413">
    <property type="entry name" value="YaeB-like_sf"/>
</dbReference>
<dbReference type="SUPFAM" id="SSF118196">
    <property type="entry name" value="YaeB-like"/>
    <property type="match status" value="1"/>
</dbReference>
<evidence type="ECO:0000313" key="5">
    <source>
        <dbReference type="Proteomes" id="UP001386955"/>
    </source>
</evidence>
<dbReference type="CDD" id="cd09281">
    <property type="entry name" value="UPF0066"/>
    <property type="match status" value="1"/>
</dbReference>
<protein>
    <recommendedName>
        <fullName evidence="3">TsaA-like domain-containing protein</fullName>
    </recommendedName>
</protein>
<dbReference type="Pfam" id="PF01980">
    <property type="entry name" value="TrmO_N"/>
    <property type="match status" value="1"/>
</dbReference>
<organism evidence="4 5">
    <name type="scientific">Psophocarpus tetragonolobus</name>
    <name type="common">Winged bean</name>
    <name type="synonym">Dolichos tetragonolobus</name>
    <dbReference type="NCBI Taxonomy" id="3891"/>
    <lineage>
        <taxon>Eukaryota</taxon>
        <taxon>Viridiplantae</taxon>
        <taxon>Streptophyta</taxon>
        <taxon>Embryophyta</taxon>
        <taxon>Tracheophyta</taxon>
        <taxon>Spermatophyta</taxon>
        <taxon>Magnoliopsida</taxon>
        <taxon>eudicotyledons</taxon>
        <taxon>Gunneridae</taxon>
        <taxon>Pentapetalae</taxon>
        <taxon>rosids</taxon>
        <taxon>fabids</taxon>
        <taxon>Fabales</taxon>
        <taxon>Fabaceae</taxon>
        <taxon>Papilionoideae</taxon>
        <taxon>50 kb inversion clade</taxon>
        <taxon>NPAAA clade</taxon>
        <taxon>indigoferoid/millettioid clade</taxon>
        <taxon>Phaseoleae</taxon>
        <taxon>Psophocarpus</taxon>
    </lineage>
</organism>
<dbReference type="PROSITE" id="PS51668">
    <property type="entry name" value="TSAA_2"/>
    <property type="match status" value="1"/>
</dbReference>
<dbReference type="AlphaFoldDB" id="A0AAN9XDV9"/>
<evidence type="ECO:0000256" key="2">
    <source>
        <dbReference type="ARBA" id="ARBA00033753"/>
    </source>
</evidence>
<comment type="similarity">
    <text evidence="2">Belongs to the tRNA methyltransferase O family.</text>
</comment>
<reference evidence="4 5" key="1">
    <citation type="submission" date="2024-01" db="EMBL/GenBank/DDBJ databases">
        <title>The genomes of 5 underutilized Papilionoideae crops provide insights into root nodulation and disease resistanc.</title>
        <authorList>
            <person name="Jiang F."/>
        </authorList>
    </citation>
    <scope>NUCLEOTIDE SEQUENCE [LARGE SCALE GENOMIC DNA]</scope>
    <source>
        <strain evidence="4">DUOXIRENSHENG_FW03</strain>
        <tissue evidence="4">Leaves</tissue>
    </source>
</reference>
<sequence length="394" mass="44868">MGSKNSETKWLRVTLTLTLTAVSVSAYLLKRKWNDLKWKMEELEASLKSCSDKCASERQGRIRAQQALREKVTHSQPISEDLNLTRYPMIPIGVVHSCFSSRNGTPRQPLLVPLARACLVFNTTRVPPSSLHGLADYSHCWILYVFHLNTDLHKLWNHPSKSGFKAKVRVPRLKGGRKGVFATRSPHRPCPIGLTVAKVEAVQGNMILLSGVDLVDGTPVLDIKPYLPYCDSIREATVPNWLMEDNLLSVASISFTEDFASALENCWIIVEKKSLYASPSEFQSLIRQVLSWDIRSLSQRNRPHDTLLKKENDELLLGNASDEDEHQNETTVVHEREQNPLNSNEIIYHLILEGLDVSYRIDQDRNVIVEKISTTVQDKRPNFCNYLTWKNKLQ</sequence>
<feature type="domain" description="TsaA-like" evidence="3">
    <location>
        <begin position="89"/>
        <end position="235"/>
    </location>
</feature>
<keyword evidence="5" id="KW-1185">Reference proteome</keyword>
<dbReference type="EMBL" id="JAYMYS010000006">
    <property type="protein sequence ID" value="KAK7388456.1"/>
    <property type="molecule type" value="Genomic_DNA"/>
</dbReference>
<evidence type="ECO:0000313" key="4">
    <source>
        <dbReference type="EMBL" id="KAK7388456.1"/>
    </source>
</evidence>
<gene>
    <name evidence="4" type="ORF">VNO78_23272</name>
</gene>
<name>A0AAN9XDV9_PSOTE</name>
<comment type="caution">
    <text evidence="4">The sequence shown here is derived from an EMBL/GenBank/DDBJ whole genome shotgun (WGS) entry which is preliminary data.</text>
</comment>
<keyword evidence="1" id="KW-0949">S-adenosyl-L-methionine</keyword>
<dbReference type="Proteomes" id="UP001386955">
    <property type="component" value="Unassembled WGS sequence"/>
</dbReference>
<dbReference type="InterPro" id="IPR036414">
    <property type="entry name" value="YaeB_N_sf"/>
</dbReference>
<dbReference type="InterPro" id="IPR023370">
    <property type="entry name" value="TrmO-like_N"/>
</dbReference>
<dbReference type="NCBIfam" id="TIGR00104">
    <property type="entry name" value="tRNA_TsaA"/>
    <property type="match status" value="1"/>
</dbReference>
<proteinExistence type="inferred from homology"/>